<accession>A0ACB8Q7E0</accession>
<organism evidence="1 2">
    <name type="scientific">Vararia minispora EC-137</name>
    <dbReference type="NCBI Taxonomy" id="1314806"/>
    <lineage>
        <taxon>Eukaryota</taxon>
        <taxon>Fungi</taxon>
        <taxon>Dikarya</taxon>
        <taxon>Basidiomycota</taxon>
        <taxon>Agaricomycotina</taxon>
        <taxon>Agaricomycetes</taxon>
        <taxon>Russulales</taxon>
        <taxon>Lachnocladiaceae</taxon>
        <taxon>Vararia</taxon>
    </lineage>
</organism>
<evidence type="ECO:0000313" key="2">
    <source>
        <dbReference type="Proteomes" id="UP000814128"/>
    </source>
</evidence>
<sequence>MSYAAVASQNIPPLSEQPHPDPALLSIGTSMAPGPVADDSAKVNVVPTDFKEHPVTSTSEYAEYVDIASLSRGESRRPKDEEKPAEAEAGGYYLWKRLKSSVPRPAVVGGLLGVVNVGLIAGAAYVFYSEPQLRRDCRALSVAVTSSLALVGAEGYLAESYLRASVEQAAQYKAGGSSFINHRRAERMLRQSVLCSLVGMINISILGAVGYSAFKDRQLQRWDSRVVSSVSIGLLALWGSQGYLISHLNMCQ</sequence>
<keyword evidence="2" id="KW-1185">Reference proteome</keyword>
<comment type="caution">
    <text evidence="1">The sequence shown here is derived from an EMBL/GenBank/DDBJ whole genome shotgun (WGS) entry which is preliminary data.</text>
</comment>
<name>A0ACB8Q7E0_9AGAM</name>
<proteinExistence type="predicted"/>
<dbReference type="Proteomes" id="UP000814128">
    <property type="component" value="Unassembled WGS sequence"/>
</dbReference>
<reference evidence="1" key="1">
    <citation type="submission" date="2021-02" db="EMBL/GenBank/DDBJ databases">
        <authorList>
            <consortium name="DOE Joint Genome Institute"/>
            <person name="Ahrendt S."/>
            <person name="Looney B.P."/>
            <person name="Miyauchi S."/>
            <person name="Morin E."/>
            <person name="Drula E."/>
            <person name="Courty P.E."/>
            <person name="Chicoki N."/>
            <person name="Fauchery L."/>
            <person name="Kohler A."/>
            <person name="Kuo A."/>
            <person name="Labutti K."/>
            <person name="Pangilinan J."/>
            <person name="Lipzen A."/>
            <person name="Riley R."/>
            <person name="Andreopoulos W."/>
            <person name="He G."/>
            <person name="Johnson J."/>
            <person name="Barry K.W."/>
            <person name="Grigoriev I.V."/>
            <person name="Nagy L."/>
            <person name="Hibbett D."/>
            <person name="Henrissat B."/>
            <person name="Matheny P.B."/>
            <person name="Labbe J."/>
            <person name="Martin F."/>
        </authorList>
    </citation>
    <scope>NUCLEOTIDE SEQUENCE</scope>
    <source>
        <strain evidence="1">EC-137</strain>
    </source>
</reference>
<reference evidence="1" key="2">
    <citation type="journal article" date="2022" name="New Phytol.">
        <title>Evolutionary transition to the ectomycorrhizal habit in the genomes of a hyperdiverse lineage of mushroom-forming fungi.</title>
        <authorList>
            <person name="Looney B."/>
            <person name="Miyauchi S."/>
            <person name="Morin E."/>
            <person name="Drula E."/>
            <person name="Courty P.E."/>
            <person name="Kohler A."/>
            <person name="Kuo A."/>
            <person name="LaButti K."/>
            <person name="Pangilinan J."/>
            <person name="Lipzen A."/>
            <person name="Riley R."/>
            <person name="Andreopoulos W."/>
            <person name="He G."/>
            <person name="Johnson J."/>
            <person name="Nolan M."/>
            <person name="Tritt A."/>
            <person name="Barry K.W."/>
            <person name="Grigoriev I.V."/>
            <person name="Nagy L.G."/>
            <person name="Hibbett D."/>
            <person name="Henrissat B."/>
            <person name="Matheny P.B."/>
            <person name="Labbe J."/>
            <person name="Martin F.M."/>
        </authorList>
    </citation>
    <scope>NUCLEOTIDE SEQUENCE</scope>
    <source>
        <strain evidence="1">EC-137</strain>
    </source>
</reference>
<gene>
    <name evidence="1" type="ORF">K488DRAFT_90656</name>
</gene>
<dbReference type="EMBL" id="MU273870">
    <property type="protein sequence ID" value="KAI0027612.1"/>
    <property type="molecule type" value="Genomic_DNA"/>
</dbReference>
<protein>
    <submittedName>
        <fullName evidence="1">Uncharacterized protein</fullName>
    </submittedName>
</protein>
<evidence type="ECO:0000313" key="1">
    <source>
        <dbReference type="EMBL" id="KAI0027612.1"/>
    </source>
</evidence>